<keyword evidence="8 13" id="KW-0408">Iron</keyword>
<dbReference type="Proteomes" id="UP000747399">
    <property type="component" value="Unassembled WGS sequence"/>
</dbReference>
<dbReference type="GO" id="GO:0005506">
    <property type="term" value="F:iron ion binding"/>
    <property type="evidence" value="ECO:0007669"/>
    <property type="project" value="InterPro"/>
</dbReference>
<dbReference type="InterPro" id="IPR009056">
    <property type="entry name" value="Cyt_c-like_dom"/>
</dbReference>
<evidence type="ECO:0000256" key="3">
    <source>
        <dbReference type="ARBA" id="ARBA00022448"/>
    </source>
</evidence>
<keyword evidence="9" id="KW-0793">Thylakoid</keyword>
<accession>A0A8J4B6S2</accession>
<dbReference type="GO" id="GO:0015979">
    <property type="term" value="P:photosynthesis"/>
    <property type="evidence" value="ECO:0007669"/>
    <property type="project" value="UniProtKB-KW"/>
</dbReference>
<keyword evidence="5 13" id="KW-0349">Heme</keyword>
<dbReference type="GO" id="GO:0020037">
    <property type="term" value="F:heme binding"/>
    <property type="evidence" value="ECO:0007669"/>
    <property type="project" value="InterPro"/>
</dbReference>
<evidence type="ECO:0000256" key="13">
    <source>
        <dbReference type="PROSITE-ProRule" id="PRU00433"/>
    </source>
</evidence>
<dbReference type="Gene3D" id="1.10.760.10">
    <property type="entry name" value="Cytochrome c-like domain"/>
    <property type="match status" value="1"/>
</dbReference>
<comment type="caution">
    <text evidence="15">The sequence shown here is derived from an EMBL/GenBank/DDBJ whole genome shotgun (WGS) entry which is preliminary data.</text>
</comment>
<dbReference type="PANTHER" id="PTHR34688">
    <property type="entry name" value="CYTOCHROME C6, CHLOROPLASTIC"/>
    <property type="match status" value="1"/>
</dbReference>
<evidence type="ECO:0000256" key="9">
    <source>
        <dbReference type="ARBA" id="ARBA00023078"/>
    </source>
</evidence>
<dbReference type="InterPro" id="IPR023655">
    <property type="entry name" value="Cyt_C6"/>
</dbReference>
<evidence type="ECO:0000256" key="2">
    <source>
        <dbReference type="ARBA" id="ARBA00009650"/>
    </source>
</evidence>
<dbReference type="AlphaFoldDB" id="A0A8J4B6S2"/>
<gene>
    <name evidence="15" type="ORF">Vafri_10724</name>
</gene>
<evidence type="ECO:0000256" key="4">
    <source>
        <dbReference type="ARBA" id="ARBA00022531"/>
    </source>
</evidence>
<dbReference type="EMBL" id="BNCO01000020">
    <property type="protein sequence ID" value="GIL55111.1"/>
    <property type="molecule type" value="Genomic_DNA"/>
</dbReference>
<evidence type="ECO:0000256" key="12">
    <source>
        <dbReference type="ARBA" id="ARBA00033211"/>
    </source>
</evidence>
<evidence type="ECO:0000256" key="11">
    <source>
        <dbReference type="ARBA" id="ARBA00031247"/>
    </source>
</evidence>
<comment type="similarity">
    <text evidence="2">Belongs to the cytochrome c family. PetJ subfamily.</text>
</comment>
<feature type="domain" description="Cytochrome c" evidence="14">
    <location>
        <begin position="61"/>
        <end position="153"/>
    </location>
</feature>
<dbReference type="PROSITE" id="PS51007">
    <property type="entry name" value="CYTC"/>
    <property type="match status" value="1"/>
</dbReference>
<dbReference type="Pfam" id="PF13442">
    <property type="entry name" value="Cytochrome_CBB3"/>
    <property type="match status" value="1"/>
</dbReference>
<dbReference type="PANTHER" id="PTHR34688:SF2">
    <property type="entry name" value="CYTOCHROME C6, CHLOROPLASTIC"/>
    <property type="match status" value="1"/>
</dbReference>
<evidence type="ECO:0000256" key="10">
    <source>
        <dbReference type="ARBA" id="ARBA00030448"/>
    </source>
</evidence>
<evidence type="ECO:0000256" key="1">
    <source>
        <dbReference type="ARBA" id="ARBA00002347"/>
    </source>
</evidence>
<protein>
    <recommendedName>
        <fullName evidence="12">Cytochrome c-553</fullName>
    </recommendedName>
    <alternativeName>
        <fullName evidence="11">Cytochrome c553</fullName>
    </alternativeName>
    <alternativeName>
        <fullName evidence="10">Soluble cytochrome f</fullName>
    </alternativeName>
</protein>
<evidence type="ECO:0000313" key="16">
    <source>
        <dbReference type="Proteomes" id="UP000747399"/>
    </source>
</evidence>
<evidence type="ECO:0000256" key="7">
    <source>
        <dbReference type="ARBA" id="ARBA00022982"/>
    </source>
</evidence>
<dbReference type="GO" id="GO:0009055">
    <property type="term" value="F:electron transfer activity"/>
    <property type="evidence" value="ECO:0007669"/>
    <property type="project" value="InterPro"/>
</dbReference>
<keyword evidence="7" id="KW-0249">Electron transport</keyword>
<dbReference type="SUPFAM" id="SSF46626">
    <property type="entry name" value="Cytochrome c"/>
    <property type="match status" value="1"/>
</dbReference>
<evidence type="ECO:0000259" key="14">
    <source>
        <dbReference type="PROSITE" id="PS51007"/>
    </source>
</evidence>
<evidence type="ECO:0000256" key="6">
    <source>
        <dbReference type="ARBA" id="ARBA00022723"/>
    </source>
</evidence>
<proteinExistence type="inferred from homology"/>
<keyword evidence="16" id="KW-1185">Reference proteome</keyword>
<reference evidence="15" key="1">
    <citation type="journal article" date="2021" name="Proc. Natl. Acad. Sci. U.S.A.">
        <title>Three genomes in the algal genus Volvox reveal the fate of a haploid sex-determining region after a transition to homothallism.</title>
        <authorList>
            <person name="Yamamoto K."/>
            <person name="Hamaji T."/>
            <person name="Kawai-Toyooka H."/>
            <person name="Matsuzaki R."/>
            <person name="Takahashi F."/>
            <person name="Nishimura Y."/>
            <person name="Kawachi M."/>
            <person name="Noguchi H."/>
            <person name="Minakuchi Y."/>
            <person name="Umen J.G."/>
            <person name="Toyoda A."/>
            <person name="Nozaki H."/>
        </authorList>
    </citation>
    <scope>NUCLEOTIDE SEQUENCE</scope>
    <source>
        <strain evidence="15">NIES-3780</strain>
    </source>
</reference>
<keyword evidence="6 13" id="KW-0479">Metal-binding</keyword>
<dbReference type="InterPro" id="IPR036909">
    <property type="entry name" value="Cyt_c-like_dom_sf"/>
</dbReference>
<evidence type="ECO:0000256" key="8">
    <source>
        <dbReference type="ARBA" id="ARBA00023004"/>
    </source>
</evidence>
<keyword evidence="4" id="KW-0602">Photosynthesis</keyword>
<dbReference type="FunFam" id="1.10.760.10:FF:000021">
    <property type="entry name" value="Cytochrome c6, chloroplastic"/>
    <property type="match status" value="1"/>
</dbReference>
<evidence type="ECO:0000313" key="15">
    <source>
        <dbReference type="EMBL" id="GIL55111.1"/>
    </source>
</evidence>
<evidence type="ECO:0000256" key="5">
    <source>
        <dbReference type="ARBA" id="ARBA00022617"/>
    </source>
</evidence>
<keyword evidence="3" id="KW-0813">Transport</keyword>
<comment type="function">
    <text evidence="1">Functions as an electron carrier between membrane-bound cytochrome b6-f and photosystem I in oxygenic photosynthesis.</text>
</comment>
<organism evidence="15 16">
    <name type="scientific">Volvox africanus</name>
    <dbReference type="NCBI Taxonomy" id="51714"/>
    <lineage>
        <taxon>Eukaryota</taxon>
        <taxon>Viridiplantae</taxon>
        <taxon>Chlorophyta</taxon>
        <taxon>core chlorophytes</taxon>
        <taxon>Chlorophyceae</taxon>
        <taxon>CS clade</taxon>
        <taxon>Chlamydomonadales</taxon>
        <taxon>Volvocaceae</taxon>
        <taxon>Volvox</taxon>
    </lineage>
</organism>
<name>A0A8J4B6S2_9CHLO</name>
<sequence length="159" mass="16623">MESLRSCAARTATNRKCRTIAAACSKAHIQPHTAKLRLQANAATTPLVLAAISTLISVTPVNAAESVDLFNNKCAGCHMNGGNVLAVGATLFPEDLRRNGVDSSEALYKIIYGGKGKMPGFGKDCAPKGACTFGPRLSDDEVADLAAFVQERAAAGWKS</sequence>